<dbReference type="AlphaFoldDB" id="A0AAN8FY93"/>
<dbReference type="Proteomes" id="UP001331761">
    <property type="component" value="Unassembled WGS sequence"/>
</dbReference>
<evidence type="ECO:0000313" key="3">
    <source>
        <dbReference type="Proteomes" id="UP001331761"/>
    </source>
</evidence>
<reference evidence="2 3" key="1">
    <citation type="submission" date="2019-10" db="EMBL/GenBank/DDBJ databases">
        <title>Assembly and Annotation for the nematode Trichostrongylus colubriformis.</title>
        <authorList>
            <person name="Martin J."/>
        </authorList>
    </citation>
    <scope>NUCLEOTIDE SEQUENCE [LARGE SCALE GENOMIC DNA]</scope>
    <source>
        <strain evidence="2">G859</strain>
        <tissue evidence="2">Whole worm</tissue>
    </source>
</reference>
<keyword evidence="3" id="KW-1185">Reference proteome</keyword>
<protein>
    <submittedName>
        <fullName evidence="2">Uncharacterized protein</fullName>
    </submittedName>
</protein>
<feature type="compositionally biased region" description="Polar residues" evidence="1">
    <location>
        <begin position="59"/>
        <end position="69"/>
    </location>
</feature>
<proteinExistence type="predicted"/>
<feature type="region of interest" description="Disordered" evidence="1">
    <location>
        <begin position="44"/>
        <end position="69"/>
    </location>
</feature>
<organism evidence="2 3">
    <name type="scientific">Trichostrongylus colubriformis</name>
    <name type="common">Black scour worm</name>
    <dbReference type="NCBI Taxonomy" id="6319"/>
    <lineage>
        <taxon>Eukaryota</taxon>
        <taxon>Metazoa</taxon>
        <taxon>Ecdysozoa</taxon>
        <taxon>Nematoda</taxon>
        <taxon>Chromadorea</taxon>
        <taxon>Rhabditida</taxon>
        <taxon>Rhabditina</taxon>
        <taxon>Rhabditomorpha</taxon>
        <taxon>Strongyloidea</taxon>
        <taxon>Trichostrongylidae</taxon>
        <taxon>Trichostrongylus</taxon>
    </lineage>
</organism>
<name>A0AAN8FY93_TRICO</name>
<evidence type="ECO:0000313" key="2">
    <source>
        <dbReference type="EMBL" id="KAK5979540.1"/>
    </source>
</evidence>
<evidence type="ECO:0000256" key="1">
    <source>
        <dbReference type="SAM" id="MobiDB-lite"/>
    </source>
</evidence>
<gene>
    <name evidence="2" type="ORF">GCK32_011488</name>
</gene>
<comment type="caution">
    <text evidence="2">The sequence shown here is derived from an EMBL/GenBank/DDBJ whole genome shotgun (WGS) entry which is preliminary data.</text>
</comment>
<dbReference type="EMBL" id="WIXE01008270">
    <property type="protein sequence ID" value="KAK5979540.1"/>
    <property type="molecule type" value="Genomic_DNA"/>
</dbReference>
<sequence length="69" mass="7903">MSAWTAAMYSAEFEEERFFATKRHLRTEGSNTLKFPFGPFAKRTQQKGKLTRQPVELGTPTTKTSCERS</sequence>
<accession>A0AAN8FY93</accession>